<proteinExistence type="predicted"/>
<reference evidence="2" key="1">
    <citation type="journal article" date="2017" name="Nat. Ecol. Evol.">
        <title>Genome expansion and lineage-specific genetic innovations in the forest pathogenic fungi Armillaria.</title>
        <authorList>
            <person name="Sipos G."/>
            <person name="Prasanna A.N."/>
            <person name="Walter M.C."/>
            <person name="O'Connor E."/>
            <person name="Balint B."/>
            <person name="Krizsan K."/>
            <person name="Kiss B."/>
            <person name="Hess J."/>
            <person name="Varga T."/>
            <person name="Slot J."/>
            <person name="Riley R."/>
            <person name="Boka B."/>
            <person name="Rigling D."/>
            <person name="Barry K."/>
            <person name="Lee J."/>
            <person name="Mihaltcheva S."/>
            <person name="LaButti K."/>
            <person name="Lipzen A."/>
            <person name="Waldron R."/>
            <person name="Moloney N.M."/>
            <person name="Sperisen C."/>
            <person name="Kredics L."/>
            <person name="Vagvoelgyi C."/>
            <person name="Patrignani A."/>
            <person name="Fitzpatrick D."/>
            <person name="Nagy I."/>
            <person name="Doyle S."/>
            <person name="Anderson J.B."/>
            <person name="Grigoriev I.V."/>
            <person name="Gueldener U."/>
            <person name="Muensterkoetter M."/>
            <person name="Nagy L.G."/>
        </authorList>
    </citation>
    <scope>NUCLEOTIDE SEQUENCE [LARGE SCALE GENOMIC DNA]</scope>
    <source>
        <strain evidence="2">28-4</strain>
    </source>
</reference>
<dbReference type="PROSITE" id="PS51257">
    <property type="entry name" value="PROKAR_LIPOPROTEIN"/>
    <property type="match status" value="1"/>
</dbReference>
<dbReference type="AlphaFoldDB" id="A0A2H3CJB4"/>
<dbReference type="Proteomes" id="UP000218334">
    <property type="component" value="Unassembled WGS sequence"/>
</dbReference>
<organism evidence="1 2">
    <name type="scientific">Armillaria solidipes</name>
    <dbReference type="NCBI Taxonomy" id="1076256"/>
    <lineage>
        <taxon>Eukaryota</taxon>
        <taxon>Fungi</taxon>
        <taxon>Dikarya</taxon>
        <taxon>Basidiomycota</taxon>
        <taxon>Agaricomycotina</taxon>
        <taxon>Agaricomycetes</taxon>
        <taxon>Agaricomycetidae</taxon>
        <taxon>Agaricales</taxon>
        <taxon>Marasmiineae</taxon>
        <taxon>Physalacriaceae</taxon>
        <taxon>Armillaria</taxon>
    </lineage>
</organism>
<name>A0A2H3CJB4_9AGAR</name>
<evidence type="ECO:0000313" key="2">
    <source>
        <dbReference type="Proteomes" id="UP000218334"/>
    </source>
</evidence>
<evidence type="ECO:0000313" key="1">
    <source>
        <dbReference type="EMBL" id="PBK75406.1"/>
    </source>
</evidence>
<sequence length="118" mass="12345">MIAKDLHTGARLSSTGWSHPFLSSTSCLPMHLNIPRNTISPAFNVSSTTSNPVSESQNRYATLAVEECKDTNNDMTLKGSTNGSPARAEAKVVNPAGHGAESPIDASDIKANCLASSS</sequence>
<protein>
    <submittedName>
        <fullName evidence="1">Uncharacterized protein</fullName>
    </submittedName>
</protein>
<gene>
    <name evidence="1" type="ORF">ARMSODRAFT_1012862</name>
</gene>
<accession>A0A2H3CJB4</accession>
<keyword evidence="2" id="KW-1185">Reference proteome</keyword>
<dbReference type="EMBL" id="KZ293417">
    <property type="protein sequence ID" value="PBK75406.1"/>
    <property type="molecule type" value="Genomic_DNA"/>
</dbReference>